<reference evidence="1 2" key="1">
    <citation type="submission" date="2013-11" db="EMBL/GenBank/DDBJ databases">
        <title>The Genome Sequence of Phytophthora parasitica P1976.</title>
        <authorList>
            <consortium name="The Broad Institute Genomics Platform"/>
            <person name="Russ C."/>
            <person name="Tyler B."/>
            <person name="Panabieres F."/>
            <person name="Shan W."/>
            <person name="Tripathy S."/>
            <person name="Grunwald N."/>
            <person name="Machado M."/>
            <person name="Johnson C.S."/>
            <person name="Walker B."/>
            <person name="Young S."/>
            <person name="Zeng Q."/>
            <person name="Gargeya S."/>
            <person name="Fitzgerald M."/>
            <person name="Haas B."/>
            <person name="Abouelleil A."/>
            <person name="Allen A.W."/>
            <person name="Alvarado L."/>
            <person name="Arachchi H.M."/>
            <person name="Berlin A.M."/>
            <person name="Chapman S.B."/>
            <person name="Gainer-Dewar J."/>
            <person name="Goldberg J."/>
            <person name="Griggs A."/>
            <person name="Gujja S."/>
            <person name="Hansen M."/>
            <person name="Howarth C."/>
            <person name="Imamovic A."/>
            <person name="Ireland A."/>
            <person name="Larimer J."/>
            <person name="McCowan C."/>
            <person name="Murphy C."/>
            <person name="Pearson M."/>
            <person name="Poon T.W."/>
            <person name="Priest M."/>
            <person name="Roberts A."/>
            <person name="Saif S."/>
            <person name="Shea T."/>
            <person name="Sisk P."/>
            <person name="Sykes S."/>
            <person name="Wortman J."/>
            <person name="Nusbaum C."/>
            <person name="Birren B."/>
        </authorList>
    </citation>
    <scope>NUCLEOTIDE SEQUENCE [LARGE SCALE GENOMIC DNA]</scope>
    <source>
        <strain evidence="1 2">P1976</strain>
    </source>
</reference>
<dbReference type="AlphaFoldDB" id="A0A081A105"/>
<proteinExistence type="predicted"/>
<gene>
    <name evidence="1" type="ORF">F444_11372</name>
</gene>
<evidence type="ECO:0000313" key="1">
    <source>
        <dbReference type="EMBL" id="ETO72566.1"/>
    </source>
</evidence>
<dbReference type="Proteomes" id="UP000028582">
    <property type="component" value="Unassembled WGS sequence"/>
</dbReference>
<name>A0A081A105_PHYNI</name>
<sequence length="63" mass="7610">MSHPTQRRQVGVATFKLSKLRTLYNTTGNYYSTRKTRPYHYRMIFVSDCDHDVTQVHIRYLEK</sequence>
<organism evidence="1 2">
    <name type="scientific">Phytophthora nicotianae P1976</name>
    <dbReference type="NCBI Taxonomy" id="1317066"/>
    <lineage>
        <taxon>Eukaryota</taxon>
        <taxon>Sar</taxon>
        <taxon>Stramenopiles</taxon>
        <taxon>Oomycota</taxon>
        <taxon>Peronosporomycetes</taxon>
        <taxon>Peronosporales</taxon>
        <taxon>Peronosporaceae</taxon>
        <taxon>Phytophthora</taxon>
    </lineage>
</organism>
<accession>A0A081A105</accession>
<protein>
    <submittedName>
        <fullName evidence="1">Uncharacterized protein</fullName>
    </submittedName>
</protein>
<comment type="caution">
    <text evidence="1">The sequence shown here is derived from an EMBL/GenBank/DDBJ whole genome shotgun (WGS) entry which is preliminary data.</text>
</comment>
<evidence type="ECO:0000313" key="2">
    <source>
        <dbReference type="Proteomes" id="UP000028582"/>
    </source>
</evidence>
<dbReference type="EMBL" id="ANJA01002052">
    <property type="protein sequence ID" value="ETO72566.1"/>
    <property type="molecule type" value="Genomic_DNA"/>
</dbReference>